<proteinExistence type="predicted"/>
<comment type="caution">
    <text evidence="1">The sequence shown here is derived from an EMBL/GenBank/DDBJ whole genome shotgun (WGS) entry which is preliminary data.</text>
</comment>
<dbReference type="InterPro" id="IPR027632">
    <property type="entry name" value="Lant_2_A2"/>
</dbReference>
<reference evidence="1 2" key="1">
    <citation type="submission" date="2020-08" db="EMBL/GenBank/DDBJ databases">
        <title>A Genomic Blueprint of the Chicken Gut Microbiome.</title>
        <authorList>
            <person name="Gilroy R."/>
            <person name="Ravi A."/>
            <person name="Getino M."/>
            <person name="Pursley I."/>
            <person name="Horton D.L."/>
            <person name="Alikhan N.-F."/>
            <person name="Baker D."/>
            <person name="Gharbi K."/>
            <person name="Hall N."/>
            <person name="Watson M."/>
            <person name="Adriaenssens E.M."/>
            <person name="Foster-Nyarko E."/>
            <person name="Jarju S."/>
            <person name="Secka A."/>
            <person name="Antonio M."/>
            <person name="Oren A."/>
            <person name="Chaudhuri R."/>
            <person name="La Ragione R.M."/>
            <person name="Hildebrand F."/>
            <person name="Pallen M.J."/>
        </authorList>
    </citation>
    <scope>NUCLEOTIDE SEQUENCE [LARGE SCALE GENOMIC DNA]</scope>
    <source>
        <strain evidence="1 2">A46</strain>
    </source>
</reference>
<keyword evidence="2" id="KW-1185">Reference proteome</keyword>
<dbReference type="NCBIfam" id="TIGR03893">
    <property type="entry name" value="lant_SP_1948"/>
    <property type="match status" value="1"/>
</dbReference>
<evidence type="ECO:0000313" key="2">
    <source>
        <dbReference type="Proteomes" id="UP000619101"/>
    </source>
</evidence>
<sequence>MEKVVGMSMKKLEKGEMEKIYGASGVVEPHTTPILSAATKSSKKCLGAISAISGLVSYNKDCLG</sequence>
<dbReference type="Pfam" id="PF16934">
    <property type="entry name" value="Mersacidin"/>
    <property type="match status" value="1"/>
</dbReference>
<organism evidence="1 2">
    <name type="scientific">Solibacillus faecavium</name>
    <dbReference type="NCBI Taxonomy" id="2762221"/>
    <lineage>
        <taxon>Bacteria</taxon>
        <taxon>Bacillati</taxon>
        <taxon>Bacillota</taxon>
        <taxon>Bacilli</taxon>
        <taxon>Bacillales</taxon>
        <taxon>Caryophanaceae</taxon>
        <taxon>Solibacillus</taxon>
    </lineage>
</organism>
<gene>
    <name evidence="1" type="ORF">H9635_18360</name>
</gene>
<dbReference type="RefSeq" id="WP_191701774.1">
    <property type="nucleotide sequence ID" value="NZ_JACSPZ010000014.1"/>
</dbReference>
<accession>A0ABR8Y3I4</accession>
<name>A0ABR8Y3I4_9BACL</name>
<dbReference type="EMBL" id="JACSPZ010000014">
    <property type="protein sequence ID" value="MBD8038711.1"/>
    <property type="molecule type" value="Genomic_DNA"/>
</dbReference>
<evidence type="ECO:0000313" key="1">
    <source>
        <dbReference type="EMBL" id="MBD8038711.1"/>
    </source>
</evidence>
<protein>
    <submittedName>
        <fullName evidence="1">Type 2 lantibiotic</fullName>
    </submittedName>
</protein>
<dbReference type="Proteomes" id="UP000619101">
    <property type="component" value="Unassembled WGS sequence"/>
</dbReference>